<evidence type="ECO:0000259" key="1">
    <source>
        <dbReference type="Pfam" id="PF01551"/>
    </source>
</evidence>
<organism evidence="2 3">
    <name type="scientific">Claveliimonas bilis</name>
    <dbReference type="NCBI Taxonomy" id="3028070"/>
    <lineage>
        <taxon>Bacteria</taxon>
        <taxon>Bacillati</taxon>
        <taxon>Bacillota</taxon>
        <taxon>Clostridia</taxon>
        <taxon>Lachnospirales</taxon>
        <taxon>Lachnospiraceae</taxon>
        <taxon>Claveliimonas</taxon>
    </lineage>
</organism>
<accession>A0ABM8I3Q4</accession>
<dbReference type="PANTHER" id="PTHR21666:SF268">
    <property type="entry name" value="PEPTIDASE M23 DOMAIN-CONTAINING PROTEIN"/>
    <property type="match status" value="1"/>
</dbReference>
<dbReference type="Proteomes" id="UP001305815">
    <property type="component" value="Chromosome"/>
</dbReference>
<keyword evidence="3" id="KW-1185">Reference proteome</keyword>
<name>A0ABM8I3Q4_9FIRM</name>
<protein>
    <recommendedName>
        <fullName evidence="1">M23ase beta-sheet core domain-containing protein</fullName>
    </recommendedName>
</protein>
<dbReference type="InterPro" id="IPR011055">
    <property type="entry name" value="Dup_hybrid_motif"/>
</dbReference>
<dbReference type="InterPro" id="IPR050570">
    <property type="entry name" value="Cell_wall_metabolism_enzyme"/>
</dbReference>
<dbReference type="Pfam" id="PF01551">
    <property type="entry name" value="Peptidase_M23"/>
    <property type="match status" value="1"/>
</dbReference>
<evidence type="ECO:0000313" key="3">
    <source>
        <dbReference type="Proteomes" id="UP001305815"/>
    </source>
</evidence>
<dbReference type="Gene3D" id="2.70.70.10">
    <property type="entry name" value="Glucose Permease (Domain IIA)"/>
    <property type="match status" value="1"/>
</dbReference>
<feature type="domain" description="M23ase beta-sheet core" evidence="1">
    <location>
        <begin position="106"/>
        <end position="204"/>
    </location>
</feature>
<reference evidence="3" key="1">
    <citation type="journal article" date="2023" name="Int. J. Syst. Evol. Microbiol.">
        <title>Claveliimonas bilis gen. nov., sp. nov., deoxycholic acid-producing bacteria isolated from human faeces, and reclassification of Sellimonas monacensis Zenner et al. 2021 as Claveliimonas monacensis comb. nov.</title>
        <authorList>
            <person name="Hisatomi A."/>
            <person name="Kastawa N.W.E.P.G."/>
            <person name="Song I."/>
            <person name="Ohkuma M."/>
            <person name="Fukiya S."/>
            <person name="Sakamoto M."/>
        </authorList>
    </citation>
    <scope>NUCLEOTIDE SEQUENCE [LARGE SCALE GENOMIC DNA]</scope>
    <source>
        <strain evidence="3">12BBH14</strain>
    </source>
</reference>
<dbReference type="PANTHER" id="PTHR21666">
    <property type="entry name" value="PEPTIDASE-RELATED"/>
    <property type="match status" value="1"/>
</dbReference>
<proteinExistence type="predicted"/>
<evidence type="ECO:0000313" key="2">
    <source>
        <dbReference type="EMBL" id="BDZ77606.1"/>
    </source>
</evidence>
<sequence>MSRKILILLLLLSLFCAIGIQEMFEKADLNDRARQGIDNSEYRQEFFAPDMRKNKDFLSDECRIFLNKVEKDSLYFPIPSSTLDDSLTVSYENSWMAERSYKKTNMHEGTDIMASRNERGIYPIVSISDGTVTSLGWLELGGWRVGITSPQGVYYYYAHLESYGDIQKGDTVKAGQILGFMGDSGYGKEGTYGKFAVHLHLGIYCWDTGDEISVNPYYVLRELEKKKLKYAYS</sequence>
<dbReference type="InterPro" id="IPR016047">
    <property type="entry name" value="M23ase_b-sheet_dom"/>
</dbReference>
<gene>
    <name evidence="2" type="ORF">Lac1_17890</name>
</gene>
<dbReference type="SUPFAM" id="SSF51261">
    <property type="entry name" value="Duplicated hybrid motif"/>
    <property type="match status" value="1"/>
</dbReference>
<dbReference type="EMBL" id="AP027742">
    <property type="protein sequence ID" value="BDZ77606.1"/>
    <property type="molecule type" value="Genomic_DNA"/>
</dbReference>
<dbReference type="RefSeq" id="WP_316264650.1">
    <property type="nucleotide sequence ID" value="NZ_AP027742.1"/>
</dbReference>
<dbReference type="CDD" id="cd12797">
    <property type="entry name" value="M23_peptidase"/>
    <property type="match status" value="1"/>
</dbReference>